<feature type="region of interest" description="Disordered" evidence="1">
    <location>
        <begin position="60"/>
        <end position="109"/>
    </location>
</feature>
<name>A0A428TRW0_9HYPO</name>
<dbReference type="PANTHER" id="PTHR24359:SF37">
    <property type="entry name" value="PROTEIN KINASE DOMAIN-CONTAINING PROTEIN"/>
    <property type="match status" value="1"/>
</dbReference>
<organism evidence="3 4">
    <name type="scientific">Fusarium ambrosium</name>
    <dbReference type="NCBI Taxonomy" id="131363"/>
    <lineage>
        <taxon>Eukaryota</taxon>
        <taxon>Fungi</taxon>
        <taxon>Dikarya</taxon>
        <taxon>Ascomycota</taxon>
        <taxon>Pezizomycotina</taxon>
        <taxon>Sordariomycetes</taxon>
        <taxon>Hypocreomycetidae</taxon>
        <taxon>Hypocreales</taxon>
        <taxon>Nectriaceae</taxon>
        <taxon>Fusarium</taxon>
        <taxon>Fusarium solani species complex</taxon>
    </lineage>
</organism>
<dbReference type="GO" id="GO:0004674">
    <property type="term" value="F:protein serine/threonine kinase activity"/>
    <property type="evidence" value="ECO:0007669"/>
    <property type="project" value="TreeGrafter"/>
</dbReference>
<dbReference type="Proteomes" id="UP000288429">
    <property type="component" value="Unassembled WGS sequence"/>
</dbReference>
<sequence>MSRAPTNFSLPKTGHISNSQYAHEASLSLGVRVASIANDFSGLGKLPHLTPTKTLSIVSDAGNQQYKDHKANKERESYRQNSRDIGIAPSVSTGPGPDRASPSRTSHRSKFQLQRELRLACQEIKSPMHNGQKTSFLPKAKLDELVNEASVTRQLAAQLPSGNYSDYAQLESVAKAVCMEEEVKLDDDKLKTRSYRQIFAILVFIGESASIRLFMEHRVSDLDLPLIEGSAPEDEDWNELYRGNADGETQGKPLECTQDWSPENKKRFCECQWMMLAPFFSLGAYNDVKHYKLKDQHLLPFVQEQQFSSPELMRSQSTERAGGFSQVFQVWIHPDHHNFHDCGPDPQRGFAIKRLWKTDEKSFKKEVDMLKKFSGDGSHDHVVSVLATYEQFGTYHLIFHWADGDLFRYWNQICPNPTFDYDTVLWMAKQLYGLADGLLRFHRHYTDPDQSLSDQMEDRNGNETVRSSKRTRFSDLGPPSTRAARSSVSGHGRKKEKYGRHGDLKPENILIFPSPKDKPGVLKISDLGQAELHSTCSKTRRESRGVNTLTYRPPESDVEPHLISRASDIWSLGCIFLEFVTWMLDGMEAVDDFKRQRMSRDLYLHMDSDTFYQLERIDDFEHIGAKLKGSHINMLRSRRNCTEYFKVVLDLIGNYMLVVEPTQNASLHNRRRTCGEIRSSLERAYKKCQDQRVYAVGV</sequence>
<gene>
    <name evidence="3" type="ORF">CDV31_009869</name>
</gene>
<dbReference type="InterPro" id="IPR000719">
    <property type="entry name" value="Prot_kinase_dom"/>
</dbReference>
<dbReference type="EMBL" id="NIZV01000146">
    <property type="protein sequence ID" value="RSM04778.1"/>
    <property type="molecule type" value="Genomic_DNA"/>
</dbReference>
<comment type="caution">
    <text evidence="3">The sequence shown here is derived from an EMBL/GenBank/DDBJ whole genome shotgun (WGS) entry which is preliminary data.</text>
</comment>
<dbReference type="PANTHER" id="PTHR24359">
    <property type="entry name" value="SERINE/THREONINE-PROTEIN KINASE SBK1"/>
    <property type="match status" value="1"/>
</dbReference>
<feature type="domain" description="Protein kinase" evidence="2">
    <location>
        <begin position="313"/>
        <end position="698"/>
    </location>
</feature>
<evidence type="ECO:0000313" key="4">
    <source>
        <dbReference type="Proteomes" id="UP000288429"/>
    </source>
</evidence>
<dbReference type="GO" id="GO:0005524">
    <property type="term" value="F:ATP binding"/>
    <property type="evidence" value="ECO:0007669"/>
    <property type="project" value="InterPro"/>
</dbReference>
<feature type="region of interest" description="Disordered" evidence="1">
    <location>
        <begin position="449"/>
        <end position="501"/>
    </location>
</feature>
<dbReference type="SMART" id="SM00220">
    <property type="entry name" value="S_TKc"/>
    <property type="match status" value="1"/>
</dbReference>
<protein>
    <recommendedName>
        <fullName evidence="2">Protein kinase domain-containing protein</fullName>
    </recommendedName>
</protein>
<dbReference type="Pfam" id="PF00069">
    <property type="entry name" value="Pkinase"/>
    <property type="match status" value="1"/>
</dbReference>
<dbReference type="SUPFAM" id="SSF56112">
    <property type="entry name" value="Protein kinase-like (PK-like)"/>
    <property type="match status" value="1"/>
</dbReference>
<reference evidence="3 4" key="1">
    <citation type="submission" date="2017-06" db="EMBL/GenBank/DDBJ databases">
        <title>Cmopartive genomic analysis of Ambrosia Fusariam Clade fungi.</title>
        <authorList>
            <person name="Stajich J.E."/>
            <person name="Carrillo J."/>
            <person name="Kijimoto T."/>
            <person name="Eskalen A."/>
            <person name="O'Donnell K."/>
            <person name="Kasson M."/>
        </authorList>
    </citation>
    <scope>NUCLEOTIDE SEQUENCE [LARGE SCALE GENOMIC DNA]</scope>
    <source>
        <strain evidence="3 4">NRRL 20438</strain>
    </source>
</reference>
<dbReference type="Gene3D" id="1.10.510.10">
    <property type="entry name" value="Transferase(Phosphotransferase) domain 1"/>
    <property type="match status" value="2"/>
</dbReference>
<feature type="compositionally biased region" description="Basic and acidic residues" evidence="1">
    <location>
        <begin position="66"/>
        <end position="82"/>
    </location>
</feature>
<dbReference type="InterPro" id="IPR011009">
    <property type="entry name" value="Kinase-like_dom_sf"/>
</dbReference>
<accession>A0A428TRW0</accession>
<evidence type="ECO:0000313" key="3">
    <source>
        <dbReference type="EMBL" id="RSM04778.1"/>
    </source>
</evidence>
<evidence type="ECO:0000256" key="1">
    <source>
        <dbReference type="SAM" id="MobiDB-lite"/>
    </source>
</evidence>
<evidence type="ECO:0000259" key="2">
    <source>
        <dbReference type="PROSITE" id="PS50011"/>
    </source>
</evidence>
<dbReference type="AlphaFoldDB" id="A0A428TRW0"/>
<dbReference type="PROSITE" id="PS50011">
    <property type="entry name" value="PROTEIN_KINASE_DOM"/>
    <property type="match status" value="1"/>
</dbReference>
<keyword evidence="4" id="KW-1185">Reference proteome</keyword>
<proteinExistence type="predicted"/>
<dbReference type="CDD" id="cd00180">
    <property type="entry name" value="PKc"/>
    <property type="match status" value="1"/>
</dbReference>